<feature type="region of interest" description="Disordered" evidence="1">
    <location>
        <begin position="322"/>
        <end position="341"/>
    </location>
</feature>
<evidence type="ECO:0000259" key="3">
    <source>
        <dbReference type="Pfam" id="PF21029"/>
    </source>
</evidence>
<dbReference type="InterPro" id="IPR009755">
    <property type="entry name" value="RMC1_C"/>
</dbReference>
<feature type="region of interest" description="Disordered" evidence="1">
    <location>
        <begin position="552"/>
        <end position="587"/>
    </location>
</feature>
<keyword evidence="5" id="KW-1185">Reference proteome</keyword>
<evidence type="ECO:0000313" key="4">
    <source>
        <dbReference type="EMBL" id="KAJ5079374.1"/>
    </source>
</evidence>
<feature type="domain" description="Regulator of MON1-CCZ1 complex N-terminal" evidence="3">
    <location>
        <begin position="25"/>
        <end position="141"/>
    </location>
</feature>
<dbReference type="Pfam" id="PF21029">
    <property type="entry name" value="RMC1_N"/>
    <property type="match status" value="1"/>
</dbReference>
<sequence length="783" mass="92823">MQFRYYVELFSPLYFNPKKYQFFKFDNSIEDLILFQKGRIQGINFYSNIHSSLKIPDLANETQIQELEISPNKNYVIISRKENSIIEIFFRFNKPLKYEYQPKKMKKIGFTLLGIKWLDNLNFLLISNFRLEHMQVLTNKNGVKRIKSYNLGKIHGFTFSFENRIIILITGKNATTTNAFQFRPKQTIKLPIFELKYSRLKEPNETERNYCLEMNKNLMIVQIYRNLYCVQLIQEDKKVKIYLYQLNKESISTCSIETMIPRNKFALSVVDSLLLVHDMELKVTMIYDIRASDDDEAKITSPLSIKPFSINEKRLIDNKSKKSLKNNGKSEKKTVKNENNQNNQKIELYKDQWVHLPPNFVLDPVDGFVCIYKLDLYSIAVSITNQLSRVQFLLRRSNSKSILIKFIKTMIIENEKISLLSYLFDVINNIYNTVSYLENSKDTQTEKPVITIQNDMILSPKRKRKIKRSRSFEKKIENNKNQSTAPNIKRIGSVFVKGPKLPLEKLSKLKDLRNINKEKLVKKTKQNENRKQNQEIDLDINLDEINVFDEYEKDKNQKNQNQKNQKNQKKKNQNKKKRNGLPKTNPDGYVVLPQSDFYNNIFFPLFKRKAVEYEFLESVLTEYIRSLNELNIPVQVFLFSFLIEILLQQKKYSQIYHLVQYKVIPNTESLALQFAGVFSSYPQALCLALDGLKMRKESDLIIQILLSKRRVMQTLKFIHHEKLKNKLSLMTIQTILEFAYFAQDPLIFFTAWNFFQDQLKDNEDLWKDYQKKNELLIEKWNQK</sequence>
<dbReference type="PANTHER" id="PTHR12897:SF4">
    <property type="entry name" value="REGULATOR OF MON1-CCZ1 COMPLEX"/>
    <property type="match status" value="1"/>
</dbReference>
<dbReference type="InterPro" id="IPR040371">
    <property type="entry name" value="RMC1"/>
</dbReference>
<protein>
    <submittedName>
        <fullName evidence="4">Colon cancer-associated protein mic1</fullName>
    </submittedName>
</protein>
<proteinExistence type="predicted"/>
<dbReference type="OMA" id="VWVHNRE"/>
<dbReference type="GO" id="GO:0010506">
    <property type="term" value="P:regulation of autophagy"/>
    <property type="evidence" value="ECO:0007669"/>
    <property type="project" value="InterPro"/>
</dbReference>
<dbReference type="Proteomes" id="UP001149090">
    <property type="component" value="Unassembled WGS sequence"/>
</dbReference>
<feature type="compositionally biased region" description="Basic residues" evidence="1">
    <location>
        <begin position="566"/>
        <end position="580"/>
    </location>
</feature>
<evidence type="ECO:0000313" key="5">
    <source>
        <dbReference type="Proteomes" id="UP001149090"/>
    </source>
</evidence>
<dbReference type="EMBL" id="JAPDFW010000033">
    <property type="protein sequence ID" value="KAJ5079374.1"/>
    <property type="molecule type" value="Genomic_DNA"/>
</dbReference>
<organism evidence="4 5">
    <name type="scientific">Anaeramoeba ignava</name>
    <name type="common">Anaerobic marine amoeba</name>
    <dbReference type="NCBI Taxonomy" id="1746090"/>
    <lineage>
        <taxon>Eukaryota</taxon>
        <taxon>Metamonada</taxon>
        <taxon>Anaeramoebidae</taxon>
        <taxon>Anaeramoeba</taxon>
    </lineage>
</organism>
<dbReference type="AlphaFoldDB" id="A0A9Q0RGQ4"/>
<dbReference type="PANTHER" id="PTHR12897">
    <property type="entry name" value="COLON CANCER-ASSOCIATED PROTEIN MIC1"/>
    <property type="match status" value="1"/>
</dbReference>
<evidence type="ECO:0000259" key="2">
    <source>
        <dbReference type="Pfam" id="PF07035"/>
    </source>
</evidence>
<feature type="domain" description="Mic1" evidence="2">
    <location>
        <begin position="544"/>
        <end position="758"/>
    </location>
</feature>
<dbReference type="InterPro" id="IPR049040">
    <property type="entry name" value="RMC1_N"/>
</dbReference>
<evidence type="ECO:0000256" key="1">
    <source>
        <dbReference type="SAM" id="MobiDB-lite"/>
    </source>
</evidence>
<reference evidence="4" key="1">
    <citation type="submission" date="2022-10" db="EMBL/GenBank/DDBJ databases">
        <title>Novel sulphate-reducing endosymbionts in the free-living metamonad Anaeramoeba.</title>
        <authorList>
            <person name="Jerlstrom-Hultqvist J."/>
            <person name="Cepicka I."/>
            <person name="Gallot-Lavallee L."/>
            <person name="Salas-Leiva D."/>
            <person name="Curtis B.A."/>
            <person name="Zahonova K."/>
            <person name="Pipaliya S."/>
            <person name="Dacks J."/>
            <person name="Roger A.J."/>
        </authorList>
    </citation>
    <scope>NUCLEOTIDE SEQUENCE</scope>
    <source>
        <strain evidence="4">BMAN</strain>
    </source>
</reference>
<dbReference type="GO" id="GO:0035658">
    <property type="term" value="C:Mon1-Ccz1 complex"/>
    <property type="evidence" value="ECO:0007669"/>
    <property type="project" value="InterPro"/>
</dbReference>
<dbReference type="OrthoDB" id="26384at2759"/>
<name>A0A9Q0RGQ4_ANAIG</name>
<dbReference type="GO" id="GO:0031902">
    <property type="term" value="C:late endosome membrane"/>
    <property type="evidence" value="ECO:0007669"/>
    <property type="project" value="TreeGrafter"/>
</dbReference>
<dbReference type="Pfam" id="PF07035">
    <property type="entry name" value="RMC1_C"/>
    <property type="match status" value="1"/>
</dbReference>
<gene>
    <name evidence="4" type="ORF">M0811_04395</name>
</gene>
<comment type="caution">
    <text evidence="4">The sequence shown here is derived from an EMBL/GenBank/DDBJ whole genome shotgun (WGS) entry which is preliminary data.</text>
</comment>
<dbReference type="GO" id="GO:0005765">
    <property type="term" value="C:lysosomal membrane"/>
    <property type="evidence" value="ECO:0007669"/>
    <property type="project" value="TreeGrafter"/>
</dbReference>
<accession>A0A9Q0RGQ4</accession>